<dbReference type="SUPFAM" id="SSF47336">
    <property type="entry name" value="ACP-like"/>
    <property type="match status" value="1"/>
</dbReference>
<dbReference type="InterPro" id="IPR023213">
    <property type="entry name" value="CAT-like_dom_sf"/>
</dbReference>
<dbReference type="KEGG" id="sfeu:IM697_42380"/>
<dbReference type="GO" id="GO:0005737">
    <property type="term" value="C:cytoplasm"/>
    <property type="evidence" value="ECO:0007669"/>
    <property type="project" value="TreeGrafter"/>
</dbReference>
<dbReference type="SUPFAM" id="SSF56801">
    <property type="entry name" value="Acetyl-CoA synthetase-like"/>
    <property type="match status" value="1"/>
</dbReference>
<reference evidence="5 6" key="1">
    <citation type="submission" date="2020-10" db="EMBL/GenBank/DDBJ databases">
        <title>Streptomyces ferrugineus complate genome analysis.</title>
        <authorList>
            <person name="Anwar N."/>
        </authorList>
    </citation>
    <scope>NUCLEOTIDE SEQUENCE [LARGE SCALE GENOMIC DNA]</scope>
    <source>
        <strain evidence="5 6">CCTCC AA2014009</strain>
    </source>
</reference>
<dbReference type="SUPFAM" id="SSF52777">
    <property type="entry name" value="CoA-dependent acyltransferases"/>
    <property type="match status" value="2"/>
</dbReference>
<dbReference type="GO" id="GO:0017000">
    <property type="term" value="P:antibiotic biosynthetic process"/>
    <property type="evidence" value="ECO:0007669"/>
    <property type="project" value="UniProtKB-ARBA"/>
</dbReference>
<sequence>MSAVSIHMVLHDLAQADPARPALIHGNEVVSRGQLDAWSDSVAEWLAAEGVRAGSIVPLQLETSPALIAAALGVLKLGAAYTVMDLEWNARRLRRIDGILGGALAVAAPGRLSGCFRREIELPGFDTPAEDSADHAWKPIPAAGTDIATVFFTSGSTGEPKAVLSTHEATLRMFTGEGIASIDEKTVLAHLGSSNWDALPFEVWGPLLRGGVSLLRKHRALTPDELRHEISDHGLNTLFVTSSLFNVLVDEDVSAFEGLRVAMAGGEALSPAHVARFLAAHPDIPFINGYGPAESTCIALMHRVTADDTRGAIPLGRPIPRTGVHVLDGERECGPDEIGELCISGDGLSPGYLGDEELTAAKFVEVLVGGRRLRVYRTGDYGSRTASGVFTFAGRRDRELKIRGHRIDAGQIERTAAAFDGVAQCAVVPLLGLSGRPESLALAVVSASDHFDEEGLRIALAADLPPGWAPDVVVRLAALPLTSNAKLDTVALHSAIAELTAARAEANSSDPIEAAFSRVLGGSSVDPDASLFDLGGTSLGAVRLCTALSQVTGLSIPVSVVRSHPSVNEMRVWIAKQSAATQDDANGTAAADSADRADAAAPSPLTGMQSGFLLQHLDGNDTDNHLYLAWRIAGALDVDRFVEALQDVHRRHPFLQGRYAFEDLATWNRSDRPVTVEHIEAPDEETALPQLKAVLDRPFSLFEGEVWRAVLCRLGEPERWIFGMSVHHIAFDGWSKRIFAEDLAEAYRARCNGHETQSARPVAAPSEIHAETERIRDLADLAAQRDYWAKELAELPVDPAPWVTPALCTEVGVTKIDVPLTPEQADSLGRRSIGGGLLPLFVAALGGTLSEVTGTEDVTIGIPISQRSTPVLQDTIACLIDTMCVRLRTTTAHDAAARAESTVLAALRNSDLSIAEVARSAGQAGQRLYHVIGAVQDSPSAELQLDGCAVHGIELPYVRLQVPLLVELLADDGIASTVRVSYEAALVTESVARDISARLVARLTEESGSRSGEPIGNDNQRSCQV</sequence>
<dbReference type="InterPro" id="IPR001242">
    <property type="entry name" value="Condensation_dom"/>
</dbReference>
<dbReference type="AlphaFoldDB" id="A0A7M2SJM3"/>
<dbReference type="InterPro" id="IPR036736">
    <property type="entry name" value="ACP-like_sf"/>
</dbReference>
<dbReference type="PANTHER" id="PTHR45527">
    <property type="entry name" value="NONRIBOSOMAL PEPTIDE SYNTHETASE"/>
    <property type="match status" value="1"/>
</dbReference>
<dbReference type="InterPro" id="IPR042099">
    <property type="entry name" value="ANL_N_sf"/>
</dbReference>
<dbReference type="GO" id="GO:0043041">
    <property type="term" value="P:amino acid activation for nonribosomal peptide biosynthetic process"/>
    <property type="evidence" value="ECO:0007669"/>
    <property type="project" value="TreeGrafter"/>
</dbReference>
<dbReference type="Gene3D" id="1.10.1200.10">
    <property type="entry name" value="ACP-like"/>
    <property type="match status" value="1"/>
</dbReference>
<evidence type="ECO:0000256" key="1">
    <source>
        <dbReference type="ARBA" id="ARBA00001957"/>
    </source>
</evidence>
<dbReference type="Gene3D" id="3.30.300.30">
    <property type="match status" value="1"/>
</dbReference>
<dbReference type="PANTHER" id="PTHR45527:SF1">
    <property type="entry name" value="FATTY ACID SYNTHASE"/>
    <property type="match status" value="1"/>
</dbReference>
<dbReference type="EMBL" id="CP063373">
    <property type="protein sequence ID" value="QOV36557.1"/>
    <property type="molecule type" value="Genomic_DNA"/>
</dbReference>
<dbReference type="Gene3D" id="3.40.50.12780">
    <property type="entry name" value="N-terminal domain of ligase-like"/>
    <property type="match status" value="1"/>
</dbReference>
<comment type="cofactor">
    <cofactor evidence="1">
        <name>pantetheine 4'-phosphate</name>
        <dbReference type="ChEBI" id="CHEBI:47942"/>
    </cofactor>
</comment>
<evidence type="ECO:0000313" key="6">
    <source>
        <dbReference type="Proteomes" id="UP000594205"/>
    </source>
</evidence>
<dbReference type="GO" id="GO:0031177">
    <property type="term" value="F:phosphopantetheine binding"/>
    <property type="evidence" value="ECO:0007669"/>
    <property type="project" value="InterPro"/>
</dbReference>
<dbReference type="GO" id="GO:0008610">
    <property type="term" value="P:lipid biosynthetic process"/>
    <property type="evidence" value="ECO:0007669"/>
    <property type="project" value="UniProtKB-ARBA"/>
</dbReference>
<keyword evidence="6" id="KW-1185">Reference proteome</keyword>
<dbReference type="RefSeq" id="WP_194042639.1">
    <property type="nucleotide sequence ID" value="NZ_CP063373.1"/>
</dbReference>
<dbReference type="Gene3D" id="3.30.559.30">
    <property type="entry name" value="Nonribosomal peptide synthetase, condensation domain"/>
    <property type="match status" value="1"/>
</dbReference>
<dbReference type="Proteomes" id="UP000594205">
    <property type="component" value="Chromosome"/>
</dbReference>
<dbReference type="PROSITE" id="PS00455">
    <property type="entry name" value="AMP_BINDING"/>
    <property type="match status" value="1"/>
</dbReference>
<dbReference type="InterPro" id="IPR009081">
    <property type="entry name" value="PP-bd_ACP"/>
</dbReference>
<dbReference type="InterPro" id="IPR020806">
    <property type="entry name" value="PKS_PP-bd"/>
</dbReference>
<dbReference type="GO" id="GO:0003824">
    <property type="term" value="F:catalytic activity"/>
    <property type="evidence" value="ECO:0007669"/>
    <property type="project" value="InterPro"/>
</dbReference>
<accession>A0A7M2SJM3</accession>
<dbReference type="InterPro" id="IPR045851">
    <property type="entry name" value="AMP-bd_C_sf"/>
</dbReference>
<evidence type="ECO:0000313" key="5">
    <source>
        <dbReference type="EMBL" id="QOV36557.1"/>
    </source>
</evidence>
<dbReference type="Pfam" id="PF00501">
    <property type="entry name" value="AMP-binding"/>
    <property type="match status" value="1"/>
</dbReference>
<dbReference type="Pfam" id="PF00668">
    <property type="entry name" value="Condensation"/>
    <property type="match status" value="1"/>
</dbReference>
<dbReference type="GO" id="GO:0044550">
    <property type="term" value="P:secondary metabolite biosynthetic process"/>
    <property type="evidence" value="ECO:0007669"/>
    <property type="project" value="TreeGrafter"/>
</dbReference>
<feature type="domain" description="Carrier" evidence="4">
    <location>
        <begin position="503"/>
        <end position="578"/>
    </location>
</feature>
<dbReference type="PROSITE" id="PS50075">
    <property type="entry name" value="CARRIER"/>
    <property type="match status" value="1"/>
</dbReference>
<evidence type="ECO:0000256" key="2">
    <source>
        <dbReference type="ARBA" id="ARBA00022450"/>
    </source>
</evidence>
<proteinExistence type="predicted"/>
<keyword evidence="2" id="KW-0596">Phosphopantetheine</keyword>
<dbReference type="SMART" id="SM00823">
    <property type="entry name" value="PKS_PP"/>
    <property type="match status" value="1"/>
</dbReference>
<gene>
    <name evidence="5" type="ORF">IM697_42380</name>
</gene>
<dbReference type="InterPro" id="IPR000873">
    <property type="entry name" value="AMP-dep_synth/lig_dom"/>
</dbReference>
<dbReference type="Gene3D" id="3.30.559.10">
    <property type="entry name" value="Chloramphenicol acetyltransferase-like domain"/>
    <property type="match status" value="1"/>
</dbReference>
<dbReference type="Pfam" id="PF00550">
    <property type="entry name" value="PP-binding"/>
    <property type="match status" value="1"/>
</dbReference>
<keyword evidence="3" id="KW-0597">Phosphoprotein</keyword>
<protein>
    <submittedName>
        <fullName evidence="5">AMP-binding protein</fullName>
    </submittedName>
</protein>
<organism evidence="5 6">
    <name type="scientific">Streptomyces ferrugineus</name>
    <dbReference type="NCBI Taxonomy" id="1413221"/>
    <lineage>
        <taxon>Bacteria</taxon>
        <taxon>Bacillati</taxon>
        <taxon>Actinomycetota</taxon>
        <taxon>Actinomycetes</taxon>
        <taxon>Kitasatosporales</taxon>
        <taxon>Streptomycetaceae</taxon>
        <taxon>Streptomyces</taxon>
    </lineage>
</organism>
<name>A0A7M2SJM3_9ACTN</name>
<evidence type="ECO:0000259" key="4">
    <source>
        <dbReference type="PROSITE" id="PS50075"/>
    </source>
</evidence>
<dbReference type="InterPro" id="IPR020845">
    <property type="entry name" value="AMP-binding_CS"/>
</dbReference>
<evidence type="ECO:0000256" key="3">
    <source>
        <dbReference type="ARBA" id="ARBA00022553"/>
    </source>
</evidence>